<dbReference type="Pfam" id="PF04353">
    <property type="entry name" value="Rsd_AlgQ"/>
    <property type="match status" value="1"/>
</dbReference>
<comment type="similarity">
    <text evidence="4 5">Belongs to the Rsd/AlgQ family.</text>
</comment>
<evidence type="ECO:0000256" key="4">
    <source>
        <dbReference type="HAMAP-Rule" id="MF_01181"/>
    </source>
</evidence>
<dbReference type="InterPro" id="IPR023785">
    <property type="entry name" value="Sigma70_reg_Rsd"/>
</dbReference>
<comment type="function">
    <text evidence="4">Binds RpoD and negatively regulates RpoD-mediated transcription activation by preventing the interaction between the primary sigma factor RpoD with the catalytic core of the RNA polymerase and with promoter DNA. May be involved in replacement of the RNA polymerase sigma subunit from RpoD to RpoS during the transition from exponential growth to the stationary phase.</text>
</comment>
<dbReference type="RefSeq" id="WP_002445258.1">
    <property type="nucleotide sequence ID" value="NC_017910.1"/>
</dbReference>
<keyword evidence="2 4" id="KW-0805">Transcription regulation</keyword>
<dbReference type="HAMAP" id="MF_01181">
    <property type="entry name" value="Rsd"/>
    <property type="match status" value="1"/>
</dbReference>
<evidence type="ECO:0000256" key="5">
    <source>
        <dbReference type="RuleBase" id="RU004409"/>
    </source>
</evidence>
<organism evidence="6 7">
    <name type="scientific">Shimwellia blattae (strain ATCC 29907 / DSM 4481 / JCM 1650 / NBRC 105725 / CDC 9005-74)</name>
    <name type="common">Escherichia blattae</name>
    <dbReference type="NCBI Taxonomy" id="630626"/>
    <lineage>
        <taxon>Bacteria</taxon>
        <taxon>Pseudomonadati</taxon>
        <taxon>Pseudomonadota</taxon>
        <taxon>Gammaproteobacteria</taxon>
        <taxon>Enterobacterales</taxon>
        <taxon>Enterobacteriaceae</taxon>
        <taxon>Shimwellia</taxon>
    </lineage>
</organism>
<dbReference type="eggNOG" id="COG3160">
    <property type="taxonomic scope" value="Bacteria"/>
</dbReference>
<keyword evidence="7" id="KW-1185">Reference proteome</keyword>
<evidence type="ECO:0000256" key="1">
    <source>
        <dbReference type="ARBA" id="ARBA00022490"/>
    </source>
</evidence>
<dbReference type="HOGENOM" id="CLU_142729_0_0_6"/>
<dbReference type="GO" id="GO:0005737">
    <property type="term" value="C:cytoplasm"/>
    <property type="evidence" value="ECO:0007669"/>
    <property type="project" value="UniProtKB-SubCell"/>
</dbReference>
<dbReference type="PIRSF" id="PIRSF016548">
    <property type="entry name" value="Rsd_AlgQ"/>
    <property type="match status" value="1"/>
</dbReference>
<keyword evidence="1 4" id="KW-0963">Cytoplasm</keyword>
<dbReference type="NCBIfam" id="NF008723">
    <property type="entry name" value="PRK11718.1"/>
    <property type="match status" value="1"/>
</dbReference>
<dbReference type="InterPro" id="IPR007448">
    <property type="entry name" value="Sigma70_reg_Rsd_AlgQ"/>
</dbReference>
<dbReference type="Gene3D" id="1.20.120.1370">
    <property type="entry name" value="Regulator of RNA polymerase sigma(70) subunit, domain 4"/>
    <property type="match status" value="1"/>
</dbReference>
<keyword evidence="3 4" id="KW-0804">Transcription</keyword>
<dbReference type="InterPro" id="IPR038309">
    <property type="entry name" value="Rsd/AlgQ_sf"/>
</dbReference>
<sequence>MLNQLKSLTERLNGNNTLVDQWLLQRKHLLIAWYNLVGLTPGKSSLAAIDEMALDAFCQGLVDYLSAGHFHIYARIIGEIKGNYAQLATSQICPQLEANTQQIMAYYDLHLESALEHDDFAEFQQALSGLGEAMETRFALEDKLMLMALELSRDLSANDGNPLTRPA</sequence>
<evidence type="ECO:0000256" key="2">
    <source>
        <dbReference type="ARBA" id="ARBA00023015"/>
    </source>
</evidence>
<dbReference type="PATRIC" id="fig|630626.3.peg.3627"/>
<proteinExistence type="inferred from homology"/>
<comment type="subcellular location">
    <subcellularLocation>
        <location evidence="4">Cytoplasm</location>
    </subcellularLocation>
</comment>
<evidence type="ECO:0000313" key="6">
    <source>
        <dbReference type="EMBL" id="AFJ48759.1"/>
    </source>
</evidence>
<dbReference type="KEGG" id="ebt:EBL_c37120"/>
<accession>I2BE05</accession>
<protein>
    <recommendedName>
        <fullName evidence="4">Regulator of sigma D</fullName>
    </recommendedName>
</protein>
<dbReference type="AlphaFoldDB" id="I2BE05"/>
<dbReference type="GO" id="GO:0006355">
    <property type="term" value="P:regulation of DNA-templated transcription"/>
    <property type="evidence" value="ECO:0007669"/>
    <property type="project" value="InterPro"/>
</dbReference>
<accession>K6WMW9</accession>
<comment type="subunit">
    <text evidence="4">Interacts with RpoD.</text>
</comment>
<dbReference type="Proteomes" id="UP000001955">
    <property type="component" value="Chromosome"/>
</dbReference>
<dbReference type="STRING" id="630626.EBL_c37120"/>
<reference evidence="6 7" key="1">
    <citation type="journal article" date="2012" name="J. Bacteriol.">
        <title>Complete genome sequence of the B12-producing Shimwellia blattae strain DSM 4481, isolated from a cockroach.</title>
        <authorList>
            <person name="Brzuszkiewicz E."/>
            <person name="Waschkowitz T."/>
            <person name="Wiezer A."/>
            <person name="Daniel R."/>
        </authorList>
    </citation>
    <scope>NUCLEOTIDE SEQUENCE [LARGE SCALE GENOMIC DNA]</scope>
    <source>
        <strain evidence="7">ATCC 29907 / DSM 4481 / JCM 1650 / NBRC 105725 / CDC 9005-74</strain>
    </source>
</reference>
<dbReference type="EMBL" id="CP001560">
    <property type="protein sequence ID" value="AFJ48759.1"/>
    <property type="molecule type" value="Genomic_DNA"/>
</dbReference>
<evidence type="ECO:0000313" key="7">
    <source>
        <dbReference type="Proteomes" id="UP000001955"/>
    </source>
</evidence>
<evidence type="ECO:0000256" key="3">
    <source>
        <dbReference type="ARBA" id="ARBA00023163"/>
    </source>
</evidence>
<name>I2BE05_SHIBC</name>
<dbReference type="OrthoDB" id="5567237at2"/>
<gene>
    <name evidence="4 6" type="primary">rsd</name>
    <name evidence="6" type="ordered locus">EBL_c37120</name>
</gene>